<name>A0A8S5LL06_9CAUD</name>
<proteinExistence type="predicted"/>
<reference evidence="1" key="1">
    <citation type="journal article" date="2021" name="Proc. Natl. Acad. Sci. U.S.A.">
        <title>A Catalog of Tens of Thousands of Viruses from Human Metagenomes Reveals Hidden Associations with Chronic Diseases.</title>
        <authorList>
            <person name="Tisza M.J."/>
            <person name="Buck C.B."/>
        </authorList>
    </citation>
    <scope>NUCLEOTIDE SEQUENCE</scope>
    <source>
        <strain evidence="1">CtcPV5</strain>
    </source>
</reference>
<evidence type="ECO:0000313" key="1">
    <source>
        <dbReference type="EMBL" id="DAD70547.1"/>
    </source>
</evidence>
<organism evidence="1">
    <name type="scientific">Siphoviridae sp. ctcPV5</name>
    <dbReference type="NCBI Taxonomy" id="2827582"/>
    <lineage>
        <taxon>Viruses</taxon>
        <taxon>Duplodnaviria</taxon>
        <taxon>Heunggongvirae</taxon>
        <taxon>Uroviricota</taxon>
        <taxon>Caudoviricetes</taxon>
    </lineage>
</organism>
<sequence length="100" mass="11526">MNISMKQEEKQAIAFLGEIASLTGYDSFVGRHAMEMWNEIVKDSEYKLYNGTYKQVKRFELLVHRNGIPIRVANYETKEFANSVAKSALEHRLQVSGRTL</sequence>
<accession>A0A8S5LL06</accession>
<dbReference type="EMBL" id="BK015867">
    <property type="protein sequence ID" value="DAD70547.1"/>
    <property type="molecule type" value="Genomic_DNA"/>
</dbReference>
<protein>
    <submittedName>
        <fullName evidence="1">Uncharacterized protein</fullName>
    </submittedName>
</protein>